<evidence type="ECO:0000313" key="3">
    <source>
        <dbReference type="EMBL" id="MFB9151123.1"/>
    </source>
</evidence>
<sequence length="161" mass="18375">MRFLTGAVLALCFTLPVHAETDREARLSVARDYVEASMADMDIQDFIRQLWQPMVQQMAANRQELSPAQIADIEVLFSDELTAPLTEVMHRQDEILADLLTLEELTALRDFYTSEHGGAVMRKMPQLARAQQPMISRVLQDAMPRMMPRIEEITTRAPDTE</sequence>
<keyword evidence="1" id="KW-0732">Signal</keyword>
<protein>
    <submittedName>
        <fullName evidence="3">DUF2059 domain-containing protein</fullName>
    </submittedName>
</protein>
<dbReference type="Pfam" id="PF09832">
    <property type="entry name" value="DUF2059"/>
    <property type="match status" value="1"/>
</dbReference>
<evidence type="ECO:0000256" key="1">
    <source>
        <dbReference type="SAM" id="SignalP"/>
    </source>
</evidence>
<reference evidence="3 4" key="1">
    <citation type="submission" date="2024-09" db="EMBL/GenBank/DDBJ databases">
        <authorList>
            <person name="Sun Q."/>
            <person name="Mori K."/>
        </authorList>
    </citation>
    <scope>NUCLEOTIDE SEQUENCE [LARGE SCALE GENOMIC DNA]</scope>
    <source>
        <strain evidence="3 4">CECT 9424</strain>
    </source>
</reference>
<dbReference type="InterPro" id="IPR018637">
    <property type="entry name" value="DUF2059"/>
</dbReference>
<feature type="chain" id="PRO_5046869653" evidence="1">
    <location>
        <begin position="20"/>
        <end position="161"/>
    </location>
</feature>
<dbReference type="Proteomes" id="UP001589670">
    <property type="component" value="Unassembled WGS sequence"/>
</dbReference>
<accession>A0ABV5I3U3</accession>
<feature type="signal peptide" evidence="1">
    <location>
        <begin position="1"/>
        <end position="19"/>
    </location>
</feature>
<dbReference type="RefSeq" id="WP_377070693.1">
    <property type="nucleotide sequence ID" value="NZ_JBHMEC010000026.1"/>
</dbReference>
<name>A0ABV5I3U3_9RHOB</name>
<evidence type="ECO:0000313" key="4">
    <source>
        <dbReference type="Proteomes" id="UP001589670"/>
    </source>
</evidence>
<comment type="caution">
    <text evidence="3">The sequence shown here is derived from an EMBL/GenBank/DDBJ whole genome shotgun (WGS) entry which is preliminary data.</text>
</comment>
<dbReference type="EMBL" id="JBHMEC010000026">
    <property type="protein sequence ID" value="MFB9151123.1"/>
    <property type="molecule type" value="Genomic_DNA"/>
</dbReference>
<evidence type="ECO:0000259" key="2">
    <source>
        <dbReference type="Pfam" id="PF09832"/>
    </source>
</evidence>
<organism evidence="3 4">
    <name type="scientific">Roseovarius ramblicola</name>
    <dbReference type="NCBI Taxonomy" id="2022336"/>
    <lineage>
        <taxon>Bacteria</taxon>
        <taxon>Pseudomonadati</taxon>
        <taxon>Pseudomonadota</taxon>
        <taxon>Alphaproteobacteria</taxon>
        <taxon>Rhodobacterales</taxon>
        <taxon>Roseobacteraceae</taxon>
        <taxon>Roseovarius</taxon>
    </lineage>
</organism>
<proteinExistence type="predicted"/>
<feature type="domain" description="DUF2059" evidence="2">
    <location>
        <begin position="94"/>
        <end position="144"/>
    </location>
</feature>
<keyword evidence="4" id="KW-1185">Reference proteome</keyword>
<gene>
    <name evidence="3" type="ORF">ACFFU4_15335</name>
</gene>